<dbReference type="Pfam" id="PF00440">
    <property type="entry name" value="TetR_N"/>
    <property type="match status" value="1"/>
</dbReference>
<evidence type="ECO:0000313" key="4">
    <source>
        <dbReference type="EMBL" id="WGW11178.1"/>
    </source>
</evidence>
<reference evidence="4 5" key="1">
    <citation type="submission" date="2023-05" db="EMBL/GenBank/DDBJ databases">
        <title>Lithophilousrod everest ZFBP1038 complete genpme.</title>
        <authorList>
            <person name="Tian M."/>
        </authorList>
    </citation>
    <scope>NUCLEOTIDE SEQUENCE [LARGE SCALE GENOMIC DNA]</scope>
    <source>
        <strain evidence="4 5">ZFBP1038</strain>
    </source>
</reference>
<dbReference type="RefSeq" id="WP_349637962.1">
    <property type="nucleotide sequence ID" value="NZ_CP090958.1"/>
</dbReference>
<name>A0ABY8QQI5_9MICO</name>
<accession>A0ABY8QQI5</accession>
<proteinExistence type="predicted"/>
<sequence>MTSSRRSAALLSASESCVDAFVERGNPSLTITELASRAEISERTFYRYFATKEESIRPVLDEGNRELLSSLRDQPTEHGLRPGLAAAFVHTMGESFERRTRALMPIIFGDAALKRVWQAASFETADLIRPEIARLIDEPESAARATVVAGQAVVAIVVALQEVARNQTPAATAIAHALEASSHPHFARIK</sequence>
<dbReference type="PROSITE" id="PS50977">
    <property type="entry name" value="HTH_TETR_2"/>
    <property type="match status" value="1"/>
</dbReference>
<dbReference type="Gene3D" id="1.10.357.10">
    <property type="entry name" value="Tetracycline Repressor, domain 2"/>
    <property type="match status" value="1"/>
</dbReference>
<keyword evidence="1 2" id="KW-0238">DNA-binding</keyword>
<protein>
    <submittedName>
        <fullName evidence="4">TetR/AcrR family transcriptional regulator</fullName>
    </submittedName>
</protein>
<dbReference type="InterPro" id="IPR001647">
    <property type="entry name" value="HTH_TetR"/>
</dbReference>
<dbReference type="EMBL" id="CP090958">
    <property type="protein sequence ID" value="WGW11178.1"/>
    <property type="molecule type" value="Genomic_DNA"/>
</dbReference>
<evidence type="ECO:0000259" key="3">
    <source>
        <dbReference type="PROSITE" id="PS50977"/>
    </source>
</evidence>
<evidence type="ECO:0000256" key="1">
    <source>
        <dbReference type="ARBA" id="ARBA00023125"/>
    </source>
</evidence>
<evidence type="ECO:0000313" key="5">
    <source>
        <dbReference type="Proteomes" id="UP001209083"/>
    </source>
</evidence>
<evidence type="ECO:0000256" key="2">
    <source>
        <dbReference type="PROSITE-ProRule" id="PRU00335"/>
    </source>
</evidence>
<organism evidence="4 5">
    <name type="scientific">Saxibacter everestensis</name>
    <dbReference type="NCBI Taxonomy" id="2909229"/>
    <lineage>
        <taxon>Bacteria</taxon>
        <taxon>Bacillati</taxon>
        <taxon>Actinomycetota</taxon>
        <taxon>Actinomycetes</taxon>
        <taxon>Micrococcales</taxon>
        <taxon>Brevibacteriaceae</taxon>
        <taxon>Saxibacter</taxon>
    </lineage>
</organism>
<gene>
    <name evidence="4" type="ORF">LWF01_13905</name>
</gene>
<dbReference type="InterPro" id="IPR009057">
    <property type="entry name" value="Homeodomain-like_sf"/>
</dbReference>
<dbReference type="SUPFAM" id="SSF46689">
    <property type="entry name" value="Homeodomain-like"/>
    <property type="match status" value="1"/>
</dbReference>
<feature type="DNA-binding region" description="H-T-H motif" evidence="2">
    <location>
        <begin position="30"/>
        <end position="49"/>
    </location>
</feature>
<feature type="domain" description="HTH tetR-type" evidence="3">
    <location>
        <begin position="7"/>
        <end position="67"/>
    </location>
</feature>
<keyword evidence="5" id="KW-1185">Reference proteome</keyword>
<dbReference type="Proteomes" id="UP001209083">
    <property type="component" value="Chromosome"/>
</dbReference>